<organism evidence="1 2">
    <name type="scientific">Ascobolus immersus RN42</name>
    <dbReference type="NCBI Taxonomy" id="1160509"/>
    <lineage>
        <taxon>Eukaryota</taxon>
        <taxon>Fungi</taxon>
        <taxon>Dikarya</taxon>
        <taxon>Ascomycota</taxon>
        <taxon>Pezizomycotina</taxon>
        <taxon>Pezizomycetes</taxon>
        <taxon>Pezizales</taxon>
        <taxon>Ascobolaceae</taxon>
        <taxon>Ascobolus</taxon>
    </lineage>
</organism>
<dbReference type="GO" id="GO:0006457">
    <property type="term" value="P:protein folding"/>
    <property type="evidence" value="ECO:0007669"/>
    <property type="project" value="TreeGrafter"/>
</dbReference>
<dbReference type="OrthoDB" id="433738at2759"/>
<dbReference type="Gene3D" id="1.25.40.10">
    <property type="entry name" value="Tetratricopeptide repeat domain"/>
    <property type="match status" value="1"/>
</dbReference>
<evidence type="ECO:0000313" key="1">
    <source>
        <dbReference type="EMBL" id="RPA79259.1"/>
    </source>
</evidence>
<dbReference type="PANTHER" id="PTHR46035:SF3">
    <property type="entry name" value="TRANSLOCATION PROTEIN SEC72"/>
    <property type="match status" value="1"/>
</dbReference>
<dbReference type="AlphaFoldDB" id="A0A3N4HZZ4"/>
<dbReference type="SUPFAM" id="SSF48452">
    <property type="entry name" value="TPR-like"/>
    <property type="match status" value="1"/>
</dbReference>
<dbReference type="GO" id="GO:0030544">
    <property type="term" value="F:Hsp70 protein binding"/>
    <property type="evidence" value="ECO:0007669"/>
    <property type="project" value="TreeGrafter"/>
</dbReference>
<dbReference type="GO" id="GO:0005829">
    <property type="term" value="C:cytosol"/>
    <property type="evidence" value="ECO:0007669"/>
    <property type="project" value="TreeGrafter"/>
</dbReference>
<name>A0A3N4HZZ4_ASCIM</name>
<dbReference type="STRING" id="1160509.A0A3N4HZZ4"/>
<protein>
    <submittedName>
        <fullName evidence="1">Tetratricopeptide</fullName>
    </submittedName>
</protein>
<gene>
    <name evidence="1" type="ORF">BJ508DRAFT_416042</name>
</gene>
<dbReference type="EMBL" id="ML119701">
    <property type="protein sequence ID" value="RPA79259.1"/>
    <property type="molecule type" value="Genomic_DNA"/>
</dbReference>
<keyword evidence="2" id="KW-1185">Reference proteome</keyword>
<dbReference type="GO" id="GO:0051879">
    <property type="term" value="F:Hsp90 protein binding"/>
    <property type="evidence" value="ECO:0007669"/>
    <property type="project" value="TreeGrafter"/>
</dbReference>
<evidence type="ECO:0000313" key="2">
    <source>
        <dbReference type="Proteomes" id="UP000275078"/>
    </source>
</evidence>
<accession>A0A3N4HZZ4</accession>
<proteinExistence type="predicted"/>
<sequence>MSSALDAFTLLPVSFDPETQRLSYPLPDPRIQQECNKVNALHGLLLTEDATKASNHVPPPPVPVLPMRSAAIDRLRKTGNEHFKKGEYGEAVRHYSFAIDMAMSRPPWEPSGLTREELHVLHSNRSQGLMGMQQWPEALIDAEISIEMKKQGNMKAHWRRAKCLREMGRLEEAKAALDYGLEFGEDADLEALRKDVISTISALGGPK</sequence>
<dbReference type="GO" id="GO:0005634">
    <property type="term" value="C:nucleus"/>
    <property type="evidence" value="ECO:0007669"/>
    <property type="project" value="TreeGrafter"/>
</dbReference>
<dbReference type="InterPro" id="IPR011990">
    <property type="entry name" value="TPR-like_helical_dom_sf"/>
</dbReference>
<dbReference type="Proteomes" id="UP000275078">
    <property type="component" value="Unassembled WGS sequence"/>
</dbReference>
<reference evidence="1 2" key="1">
    <citation type="journal article" date="2018" name="Nat. Ecol. Evol.">
        <title>Pezizomycetes genomes reveal the molecular basis of ectomycorrhizal truffle lifestyle.</title>
        <authorList>
            <person name="Murat C."/>
            <person name="Payen T."/>
            <person name="Noel B."/>
            <person name="Kuo A."/>
            <person name="Morin E."/>
            <person name="Chen J."/>
            <person name="Kohler A."/>
            <person name="Krizsan K."/>
            <person name="Balestrini R."/>
            <person name="Da Silva C."/>
            <person name="Montanini B."/>
            <person name="Hainaut M."/>
            <person name="Levati E."/>
            <person name="Barry K.W."/>
            <person name="Belfiori B."/>
            <person name="Cichocki N."/>
            <person name="Clum A."/>
            <person name="Dockter R.B."/>
            <person name="Fauchery L."/>
            <person name="Guy J."/>
            <person name="Iotti M."/>
            <person name="Le Tacon F."/>
            <person name="Lindquist E.A."/>
            <person name="Lipzen A."/>
            <person name="Malagnac F."/>
            <person name="Mello A."/>
            <person name="Molinier V."/>
            <person name="Miyauchi S."/>
            <person name="Poulain J."/>
            <person name="Riccioni C."/>
            <person name="Rubini A."/>
            <person name="Sitrit Y."/>
            <person name="Splivallo R."/>
            <person name="Traeger S."/>
            <person name="Wang M."/>
            <person name="Zifcakova L."/>
            <person name="Wipf D."/>
            <person name="Zambonelli A."/>
            <person name="Paolocci F."/>
            <person name="Nowrousian M."/>
            <person name="Ottonello S."/>
            <person name="Baldrian P."/>
            <person name="Spatafora J.W."/>
            <person name="Henrissat B."/>
            <person name="Nagy L.G."/>
            <person name="Aury J.M."/>
            <person name="Wincker P."/>
            <person name="Grigoriev I.V."/>
            <person name="Bonfante P."/>
            <person name="Martin F.M."/>
        </authorList>
    </citation>
    <scope>NUCLEOTIDE SEQUENCE [LARGE SCALE GENOMIC DNA]</scope>
    <source>
        <strain evidence="1 2">RN42</strain>
    </source>
</reference>
<dbReference type="PANTHER" id="PTHR46035">
    <property type="entry name" value="TETRATRICOPEPTIDE REPEAT PROTEIN 4"/>
    <property type="match status" value="1"/>
</dbReference>